<dbReference type="NCBIfam" id="TIGR01704">
    <property type="entry name" value="MTA_SAH-Nsdase"/>
    <property type="match status" value="1"/>
</dbReference>
<evidence type="ECO:0000256" key="4">
    <source>
        <dbReference type="ARBA" id="ARBA00022801"/>
    </source>
</evidence>
<dbReference type="GO" id="GO:0019509">
    <property type="term" value="P:L-methionine salvage from methylthioadenosine"/>
    <property type="evidence" value="ECO:0007669"/>
    <property type="project" value="InterPro"/>
</dbReference>
<dbReference type="Gene3D" id="3.40.50.1580">
    <property type="entry name" value="Nucleoside phosphorylase domain"/>
    <property type="match status" value="1"/>
</dbReference>
<dbReference type="InterPro" id="IPR035994">
    <property type="entry name" value="Nucleoside_phosphorylase_sf"/>
</dbReference>
<name>A0A948X1I5_9LACO</name>
<comment type="caution">
    <text evidence="8">The sequence shown here is derived from an EMBL/GenBank/DDBJ whole genome shotgun (WGS) entry which is preliminary data.</text>
</comment>
<dbReference type="GO" id="GO:0008782">
    <property type="term" value="F:adenosylhomocysteine nucleosidase activity"/>
    <property type="evidence" value="ECO:0007669"/>
    <property type="project" value="UniProtKB-EC"/>
</dbReference>
<keyword evidence="3" id="KW-0028">Amino-acid biosynthesis</keyword>
<keyword evidence="5" id="KW-0486">Methionine biosynthesis</keyword>
<evidence type="ECO:0000256" key="5">
    <source>
        <dbReference type="ARBA" id="ARBA00023167"/>
    </source>
</evidence>
<dbReference type="CDD" id="cd09008">
    <property type="entry name" value="MTAN"/>
    <property type="match status" value="1"/>
</dbReference>
<evidence type="ECO:0000259" key="7">
    <source>
        <dbReference type="Pfam" id="PF01048"/>
    </source>
</evidence>
<dbReference type="GO" id="GO:0008930">
    <property type="term" value="F:methylthioadenosine nucleosidase activity"/>
    <property type="evidence" value="ECO:0007669"/>
    <property type="project" value="InterPro"/>
</dbReference>
<accession>A0A948X1I5</accession>
<dbReference type="GO" id="GO:0019284">
    <property type="term" value="P:L-methionine salvage from S-adenosylmethionine"/>
    <property type="evidence" value="ECO:0007669"/>
    <property type="project" value="TreeGrafter"/>
</dbReference>
<comment type="pathway">
    <text evidence="1">Amino-acid biosynthesis; L-methionine biosynthesis via salvage pathway; S-methyl-5-thio-alpha-D-ribose 1-phosphate from S-methyl-5'-thioadenosine (hydrolase route): step 1/2.</text>
</comment>
<proteinExistence type="predicted"/>
<dbReference type="NCBIfam" id="NF004079">
    <property type="entry name" value="PRK05584.1"/>
    <property type="match status" value="1"/>
</dbReference>
<dbReference type="InterPro" id="IPR010049">
    <property type="entry name" value="MTA_SAH_Nsdase"/>
</dbReference>
<protein>
    <recommendedName>
        <fullName evidence="2">adenosylhomocysteine nucleosidase</fullName>
        <ecNumber evidence="2">3.2.2.9</ecNumber>
    </recommendedName>
</protein>
<dbReference type="SUPFAM" id="SSF53167">
    <property type="entry name" value="Purine and uridine phosphorylases"/>
    <property type="match status" value="1"/>
</dbReference>
<comment type="catalytic activity">
    <reaction evidence="6">
        <text>5'-deoxyadenosine + H2O = 5-deoxy-D-ribose + adenine</text>
        <dbReference type="Rhea" id="RHEA:29859"/>
        <dbReference type="ChEBI" id="CHEBI:15377"/>
        <dbReference type="ChEBI" id="CHEBI:16708"/>
        <dbReference type="ChEBI" id="CHEBI:17319"/>
        <dbReference type="ChEBI" id="CHEBI:149540"/>
        <dbReference type="EC" id="3.2.2.9"/>
    </reaction>
    <physiologicalReaction direction="left-to-right" evidence="6">
        <dbReference type="Rhea" id="RHEA:29860"/>
    </physiologicalReaction>
</comment>
<dbReference type="EC" id="3.2.2.9" evidence="2"/>
<evidence type="ECO:0000256" key="6">
    <source>
        <dbReference type="ARBA" id="ARBA00050313"/>
    </source>
</evidence>
<gene>
    <name evidence="8" type="ORF">H9901_04670</name>
</gene>
<sequence>MKIGIICAMEEEIRLLVAKMTNKQEKQIAGKPYYTGQLCQHDVVLTESGIGKVQAAIATTILLAVEKVDMIVNTGSAGGIGPDLHIGDVVIADGVAYHDVDVTAFDHLPGQLPDQPQIFETDPQLVKQIKQAAQAVGLHPHVGLIVSGDQFIASRAKIKDILQVYPDALAAEMESTAIGQVATQFKKPFVIIRAMSDVGDDEANVNFDEFVVTAGRKSAQMLLTFLHALN</sequence>
<feature type="domain" description="Nucleoside phosphorylase" evidence="7">
    <location>
        <begin position="2"/>
        <end position="226"/>
    </location>
</feature>
<dbReference type="EMBL" id="JAHLFS010000057">
    <property type="protein sequence ID" value="MBU3851973.1"/>
    <property type="molecule type" value="Genomic_DNA"/>
</dbReference>
<dbReference type="AlphaFoldDB" id="A0A948X1I5"/>
<evidence type="ECO:0000313" key="8">
    <source>
        <dbReference type="EMBL" id="MBU3851973.1"/>
    </source>
</evidence>
<evidence type="ECO:0000256" key="1">
    <source>
        <dbReference type="ARBA" id="ARBA00004945"/>
    </source>
</evidence>
<evidence type="ECO:0000256" key="3">
    <source>
        <dbReference type="ARBA" id="ARBA00022605"/>
    </source>
</evidence>
<reference evidence="8" key="1">
    <citation type="journal article" date="2021" name="PeerJ">
        <title>Extensive microbial diversity within the chicken gut microbiome revealed by metagenomics and culture.</title>
        <authorList>
            <person name="Gilroy R."/>
            <person name="Ravi A."/>
            <person name="Getino M."/>
            <person name="Pursley I."/>
            <person name="Horton D.L."/>
            <person name="Alikhan N.F."/>
            <person name="Baker D."/>
            <person name="Gharbi K."/>
            <person name="Hall N."/>
            <person name="Watson M."/>
            <person name="Adriaenssens E.M."/>
            <person name="Foster-Nyarko E."/>
            <person name="Jarju S."/>
            <person name="Secka A."/>
            <person name="Antonio M."/>
            <person name="Oren A."/>
            <person name="Chaudhuri R.R."/>
            <person name="La Ragione R."/>
            <person name="Hildebrand F."/>
            <person name="Pallen M.J."/>
        </authorList>
    </citation>
    <scope>NUCLEOTIDE SEQUENCE</scope>
    <source>
        <strain evidence="8">F6-6636</strain>
    </source>
</reference>
<dbReference type="FunFam" id="3.40.50.1580:FF:000001">
    <property type="entry name" value="MTA/SAH nucleosidase family protein"/>
    <property type="match status" value="1"/>
</dbReference>
<keyword evidence="4 8" id="KW-0378">Hydrolase</keyword>
<evidence type="ECO:0000256" key="2">
    <source>
        <dbReference type="ARBA" id="ARBA00011974"/>
    </source>
</evidence>
<reference evidence="8" key="2">
    <citation type="submission" date="2021-04" db="EMBL/GenBank/DDBJ databases">
        <authorList>
            <person name="Gilroy R."/>
        </authorList>
    </citation>
    <scope>NUCLEOTIDE SEQUENCE</scope>
    <source>
        <strain evidence="8">F6-6636</strain>
    </source>
</reference>
<dbReference type="GO" id="GO:0009164">
    <property type="term" value="P:nucleoside catabolic process"/>
    <property type="evidence" value="ECO:0007669"/>
    <property type="project" value="InterPro"/>
</dbReference>
<dbReference type="Proteomes" id="UP000777303">
    <property type="component" value="Unassembled WGS sequence"/>
</dbReference>
<dbReference type="PANTHER" id="PTHR46832:SF1">
    <property type="entry name" value="5'-METHYLTHIOADENOSINE_S-ADENOSYLHOMOCYSTEINE NUCLEOSIDASE"/>
    <property type="match status" value="1"/>
</dbReference>
<keyword evidence="8" id="KW-0326">Glycosidase</keyword>
<dbReference type="Pfam" id="PF01048">
    <property type="entry name" value="PNP_UDP_1"/>
    <property type="match status" value="1"/>
</dbReference>
<evidence type="ECO:0000313" key="9">
    <source>
        <dbReference type="Proteomes" id="UP000777303"/>
    </source>
</evidence>
<organism evidence="8 9">
    <name type="scientific">Candidatus Paralactobacillus gallistercoris</name>
    <dbReference type="NCBI Taxonomy" id="2838724"/>
    <lineage>
        <taxon>Bacteria</taxon>
        <taxon>Bacillati</taxon>
        <taxon>Bacillota</taxon>
        <taxon>Bacilli</taxon>
        <taxon>Lactobacillales</taxon>
        <taxon>Lactobacillaceae</taxon>
        <taxon>Lactobacillus</taxon>
    </lineage>
</organism>
<dbReference type="InterPro" id="IPR000845">
    <property type="entry name" value="Nucleoside_phosphorylase_d"/>
</dbReference>
<dbReference type="PANTHER" id="PTHR46832">
    <property type="entry name" value="5'-METHYLTHIOADENOSINE/S-ADENOSYLHOMOCYSTEINE NUCLEOSIDASE"/>
    <property type="match status" value="1"/>
</dbReference>
<dbReference type="GO" id="GO:0005829">
    <property type="term" value="C:cytosol"/>
    <property type="evidence" value="ECO:0007669"/>
    <property type="project" value="TreeGrafter"/>
</dbReference>